<proteinExistence type="predicted"/>
<name>A0A1V3WED3_MYCKA</name>
<sequence length="72" mass="7811">MLGRAASRSAGKNRWSEPLSANCLLAMDRSAEAPRRPGNHVCCAAGRSPTMVKSPGQNRLTDKTTETAARWR</sequence>
<protein>
    <submittedName>
        <fullName evidence="2">Uncharacterized protein</fullName>
    </submittedName>
</protein>
<evidence type="ECO:0000313" key="2">
    <source>
        <dbReference type="EMBL" id="OOK65275.1"/>
    </source>
</evidence>
<evidence type="ECO:0000313" key="3">
    <source>
        <dbReference type="Proteomes" id="UP000188532"/>
    </source>
</evidence>
<accession>A0A1V3WED3</accession>
<gene>
    <name evidence="2" type="ORF">BZL29_7705</name>
</gene>
<evidence type="ECO:0000256" key="1">
    <source>
        <dbReference type="SAM" id="MobiDB-lite"/>
    </source>
</evidence>
<organism evidence="2 3">
    <name type="scientific">Mycobacterium kansasii</name>
    <dbReference type="NCBI Taxonomy" id="1768"/>
    <lineage>
        <taxon>Bacteria</taxon>
        <taxon>Bacillati</taxon>
        <taxon>Actinomycetota</taxon>
        <taxon>Actinomycetes</taxon>
        <taxon>Mycobacteriales</taxon>
        <taxon>Mycobacteriaceae</taxon>
        <taxon>Mycobacterium</taxon>
    </lineage>
</organism>
<dbReference type="AlphaFoldDB" id="A0A1V3WED3"/>
<dbReference type="Proteomes" id="UP000188532">
    <property type="component" value="Unassembled WGS sequence"/>
</dbReference>
<reference evidence="2 3" key="1">
    <citation type="submission" date="2017-02" db="EMBL/GenBank/DDBJ databases">
        <title>Complete genome sequences of Mycobacterium kansasii strains isolated from rhesus macaques.</title>
        <authorList>
            <person name="Panda A."/>
            <person name="Nagaraj S."/>
            <person name="Zhao X."/>
            <person name="Tettelin H."/>
            <person name="Detolla L.J."/>
        </authorList>
    </citation>
    <scope>NUCLEOTIDE SEQUENCE [LARGE SCALE GENOMIC DNA]</scope>
    <source>
        <strain evidence="2 3">11-3469</strain>
    </source>
</reference>
<feature type="region of interest" description="Disordered" evidence="1">
    <location>
        <begin position="46"/>
        <end position="72"/>
    </location>
</feature>
<dbReference type="EMBL" id="MVBN01000011">
    <property type="protein sequence ID" value="OOK65275.1"/>
    <property type="molecule type" value="Genomic_DNA"/>
</dbReference>
<comment type="caution">
    <text evidence="2">The sequence shown here is derived from an EMBL/GenBank/DDBJ whole genome shotgun (WGS) entry which is preliminary data.</text>
</comment>